<evidence type="ECO:0000313" key="2">
    <source>
        <dbReference type="EMBL" id="QAY63355.1"/>
    </source>
</evidence>
<evidence type="ECO:0000313" key="3">
    <source>
        <dbReference type="Proteomes" id="UP000291758"/>
    </source>
</evidence>
<keyword evidence="3" id="KW-1185">Reference proteome</keyword>
<proteinExistence type="predicted"/>
<dbReference type="Proteomes" id="UP000291758">
    <property type="component" value="Chromosome"/>
</dbReference>
<keyword evidence="1" id="KW-0472">Membrane</keyword>
<protein>
    <submittedName>
        <fullName evidence="2">Uncharacterized protein</fullName>
    </submittedName>
</protein>
<sequence>MSADLGSDSGRKVTFSATSAEALVTVWMTAGLITLGILALLLLVVAGLAVVLRGRIARRRRAAADHLRQARANRTSAPVGAWSSDAQAAVTGWTEADLQ</sequence>
<evidence type="ECO:0000256" key="1">
    <source>
        <dbReference type="SAM" id="Phobius"/>
    </source>
</evidence>
<dbReference type="KEGG" id="xyl:ET495_08960"/>
<dbReference type="AlphaFoldDB" id="A0A4P6ELV3"/>
<feature type="transmembrane region" description="Helical" evidence="1">
    <location>
        <begin position="26"/>
        <end position="52"/>
    </location>
</feature>
<keyword evidence="1" id="KW-1133">Transmembrane helix</keyword>
<accession>A0A4P6ELV3</accession>
<organism evidence="2 3">
    <name type="scientific">Xylanimonas allomyrinae</name>
    <dbReference type="NCBI Taxonomy" id="2509459"/>
    <lineage>
        <taxon>Bacteria</taxon>
        <taxon>Bacillati</taxon>
        <taxon>Actinomycetota</taxon>
        <taxon>Actinomycetes</taxon>
        <taxon>Micrococcales</taxon>
        <taxon>Promicromonosporaceae</taxon>
        <taxon>Xylanimonas</taxon>
    </lineage>
</organism>
<dbReference type="RefSeq" id="WP_129204375.1">
    <property type="nucleotide sequence ID" value="NZ_CP035495.1"/>
</dbReference>
<dbReference type="EMBL" id="CP035495">
    <property type="protein sequence ID" value="QAY63355.1"/>
    <property type="molecule type" value="Genomic_DNA"/>
</dbReference>
<gene>
    <name evidence="2" type="ORF">ET495_08960</name>
</gene>
<reference evidence="2 3" key="1">
    <citation type="submission" date="2019-01" db="EMBL/GenBank/DDBJ databases">
        <title>Genome sequencing of strain 2JSPR-7.</title>
        <authorList>
            <person name="Heo J."/>
            <person name="Kim S.-J."/>
            <person name="Kim J.-S."/>
            <person name="Hong S.-B."/>
            <person name="Kwon S.-W."/>
        </authorList>
    </citation>
    <scope>NUCLEOTIDE SEQUENCE [LARGE SCALE GENOMIC DNA]</scope>
    <source>
        <strain evidence="2 3">2JSPR-7</strain>
    </source>
</reference>
<name>A0A4P6ELV3_9MICO</name>
<keyword evidence="1" id="KW-0812">Transmembrane</keyword>